<evidence type="ECO:0000313" key="1">
    <source>
        <dbReference type="EMBL" id="RDH21856.1"/>
    </source>
</evidence>
<dbReference type="AlphaFoldDB" id="A0A370C5F9"/>
<evidence type="ECO:0000313" key="2">
    <source>
        <dbReference type="Proteomes" id="UP000253845"/>
    </source>
</evidence>
<protein>
    <submittedName>
        <fullName evidence="1">Uncharacterized protein</fullName>
    </submittedName>
</protein>
<dbReference type="VEuPathDB" id="FungiDB:M747DRAFT_15826"/>
<accession>A0A370C5F9</accession>
<dbReference type="Proteomes" id="UP000253845">
    <property type="component" value="Unassembled WGS sequence"/>
</dbReference>
<dbReference type="EMBL" id="KZ851909">
    <property type="protein sequence ID" value="RDH21856.1"/>
    <property type="molecule type" value="Genomic_DNA"/>
</dbReference>
<reference evidence="1 2" key="1">
    <citation type="submission" date="2018-07" db="EMBL/GenBank/DDBJ databases">
        <title>Section-level genome sequencing of Aspergillus section Nigri to investigate inter- and intra-species variation.</title>
        <authorList>
            <consortium name="DOE Joint Genome Institute"/>
            <person name="Vesth T.C."/>
            <person name="Nybo J.L."/>
            <person name="Theobald S."/>
            <person name="Frisvad J.C."/>
            <person name="Larsen T.O."/>
            <person name="Nielsen K.F."/>
            <person name="Hoof J.B."/>
            <person name="Brandl J."/>
            <person name="Salamov A."/>
            <person name="Riley R."/>
            <person name="Gladden J.M."/>
            <person name="Phatale P."/>
            <person name="Nielsen M.T."/>
            <person name="Lyhne E.K."/>
            <person name="Kogle M.E."/>
            <person name="Strasser K."/>
            <person name="McDonnell E."/>
            <person name="Barry K."/>
            <person name="Clum A."/>
            <person name="Chen C."/>
            <person name="Nolan M."/>
            <person name="Sandor L."/>
            <person name="Kuo A."/>
            <person name="Lipzen A."/>
            <person name="Hainaut M."/>
            <person name="Drula E."/>
            <person name="Tsang A."/>
            <person name="Magnuson J.K."/>
            <person name="Henrissat B."/>
            <person name="Wiebenga A."/>
            <person name="Simmons B.A."/>
            <person name="Makela M.R."/>
            <person name="De vries R.P."/>
            <person name="Grigoriev I.V."/>
            <person name="Mortensen U.H."/>
            <person name="Baker S.E."/>
            <person name="Andersen M.R."/>
        </authorList>
    </citation>
    <scope>NUCLEOTIDE SEQUENCE [LARGE SCALE GENOMIC DNA]</scope>
    <source>
        <strain evidence="1 2">ATCC 13496</strain>
    </source>
</reference>
<gene>
    <name evidence="1" type="ORF">M747DRAFT_15826</name>
</gene>
<name>A0A370C5F9_ASPNG</name>
<organism evidence="1 2">
    <name type="scientific">Aspergillus niger ATCC 13496</name>
    <dbReference type="NCBI Taxonomy" id="1353008"/>
    <lineage>
        <taxon>Eukaryota</taxon>
        <taxon>Fungi</taxon>
        <taxon>Dikarya</taxon>
        <taxon>Ascomycota</taxon>
        <taxon>Pezizomycotina</taxon>
        <taxon>Eurotiomycetes</taxon>
        <taxon>Eurotiomycetidae</taxon>
        <taxon>Eurotiales</taxon>
        <taxon>Aspergillaceae</taxon>
        <taxon>Aspergillus</taxon>
        <taxon>Aspergillus subgen. Circumdati</taxon>
    </lineage>
</organism>
<sequence length="115" mass="12432">MCTGAQIALRYGVAFLASYWVGGAASYVLSMDQTSYWSSYEGASKVPATWDDGAKIIKSGDGKVSSRLRDRQSGFNPLLLLSQNACPPNHALPSVLWKGVEVTIHGRNGRGSIRR</sequence>
<proteinExistence type="predicted"/>